<comment type="subunit">
    <text evidence="9">Part of the 50S ribosomal subunit.</text>
</comment>
<reference evidence="10 11" key="1">
    <citation type="journal article" date="2016" name="Nat. Commun.">
        <title>Thousands of microbial genomes shed light on interconnected biogeochemical processes in an aquifer system.</title>
        <authorList>
            <person name="Anantharaman K."/>
            <person name="Brown C.T."/>
            <person name="Hug L.A."/>
            <person name="Sharon I."/>
            <person name="Castelle C.J."/>
            <person name="Probst A.J."/>
            <person name="Thomas B.C."/>
            <person name="Singh A."/>
            <person name="Wilkins M.J."/>
            <person name="Karaoz U."/>
            <person name="Brodie E.L."/>
            <person name="Williams K.H."/>
            <person name="Hubbard S.S."/>
            <person name="Banfield J.F."/>
        </authorList>
    </citation>
    <scope>NUCLEOTIDE SEQUENCE [LARGE SCALE GENOMIC DNA]</scope>
</reference>
<keyword evidence="7 9" id="KW-0687">Ribonucleoprotein</keyword>
<keyword evidence="3 9" id="KW-0699">rRNA-binding</keyword>
<comment type="function">
    <text evidence="9">Binds directly to 23S rRNA. The L1 stalk is quite mobile in the ribosome, and is involved in E site tRNA release.</text>
</comment>
<dbReference type="HAMAP" id="MF_01318_B">
    <property type="entry name" value="Ribosomal_uL1_B"/>
    <property type="match status" value="1"/>
</dbReference>
<dbReference type="Pfam" id="PF00687">
    <property type="entry name" value="Ribosomal_L1"/>
    <property type="match status" value="1"/>
</dbReference>
<comment type="caution">
    <text evidence="10">The sequence shown here is derived from an EMBL/GenBank/DDBJ whole genome shotgun (WGS) entry which is preliminary data.</text>
</comment>
<dbReference type="GO" id="GO:0006412">
    <property type="term" value="P:translation"/>
    <property type="evidence" value="ECO:0007669"/>
    <property type="project" value="UniProtKB-UniRule"/>
</dbReference>
<evidence type="ECO:0000256" key="1">
    <source>
        <dbReference type="ARBA" id="ARBA00010531"/>
    </source>
</evidence>
<evidence type="ECO:0000256" key="6">
    <source>
        <dbReference type="ARBA" id="ARBA00022980"/>
    </source>
</evidence>
<evidence type="ECO:0000256" key="8">
    <source>
        <dbReference type="ARBA" id="ARBA00035241"/>
    </source>
</evidence>
<dbReference type="InterPro" id="IPR002143">
    <property type="entry name" value="Ribosomal_uL1"/>
</dbReference>
<dbReference type="NCBIfam" id="TIGR01169">
    <property type="entry name" value="rplA_bact"/>
    <property type="match status" value="1"/>
</dbReference>
<evidence type="ECO:0000256" key="9">
    <source>
        <dbReference type="HAMAP-Rule" id="MF_01318"/>
    </source>
</evidence>
<dbReference type="EMBL" id="MHIA01000019">
    <property type="protein sequence ID" value="OGY42055.1"/>
    <property type="molecule type" value="Genomic_DNA"/>
</dbReference>
<dbReference type="Gene3D" id="3.40.50.790">
    <property type="match status" value="1"/>
</dbReference>
<dbReference type="InterPro" id="IPR016095">
    <property type="entry name" value="Ribosomal_uL1_3-a/b-sand"/>
</dbReference>
<dbReference type="GO" id="GO:0019843">
    <property type="term" value="F:rRNA binding"/>
    <property type="evidence" value="ECO:0007669"/>
    <property type="project" value="UniProtKB-UniRule"/>
</dbReference>
<keyword evidence="4 9" id="KW-0810">Translation regulation</keyword>
<proteinExistence type="inferred from homology"/>
<evidence type="ECO:0000313" key="10">
    <source>
        <dbReference type="EMBL" id="OGY42055.1"/>
    </source>
</evidence>
<keyword evidence="5 9" id="KW-0694">RNA-binding</keyword>
<name>A0A1G1XPT0_9BACT</name>
<evidence type="ECO:0000256" key="7">
    <source>
        <dbReference type="ARBA" id="ARBA00023274"/>
    </source>
</evidence>
<keyword evidence="6 9" id="KW-0689">Ribosomal protein</keyword>
<evidence type="ECO:0000313" key="11">
    <source>
        <dbReference type="Proteomes" id="UP000176260"/>
    </source>
</evidence>
<dbReference type="PANTHER" id="PTHR36427:SF3">
    <property type="entry name" value="LARGE RIBOSOMAL SUBUNIT PROTEIN UL1M"/>
    <property type="match status" value="1"/>
</dbReference>
<evidence type="ECO:0000256" key="3">
    <source>
        <dbReference type="ARBA" id="ARBA00022730"/>
    </source>
</evidence>
<dbReference type="Proteomes" id="UP000176260">
    <property type="component" value="Unassembled WGS sequence"/>
</dbReference>
<dbReference type="InterPro" id="IPR028364">
    <property type="entry name" value="Ribosomal_uL1/biogenesis"/>
</dbReference>
<protein>
    <recommendedName>
        <fullName evidence="8 9">Large ribosomal subunit protein uL1</fullName>
    </recommendedName>
</protein>
<dbReference type="CDD" id="cd00403">
    <property type="entry name" value="Ribosomal_L1"/>
    <property type="match status" value="1"/>
</dbReference>
<dbReference type="InterPro" id="IPR005878">
    <property type="entry name" value="Ribosom_uL1_bac-type"/>
</dbReference>
<dbReference type="FunFam" id="3.40.50.790:FF:000001">
    <property type="entry name" value="50S ribosomal protein L1"/>
    <property type="match status" value="1"/>
</dbReference>
<keyword evidence="9" id="KW-0820">tRNA-binding</keyword>
<dbReference type="GO" id="GO:0003735">
    <property type="term" value="F:structural constituent of ribosome"/>
    <property type="evidence" value="ECO:0007669"/>
    <property type="project" value="InterPro"/>
</dbReference>
<dbReference type="GO" id="GO:0000049">
    <property type="term" value="F:tRNA binding"/>
    <property type="evidence" value="ECO:0007669"/>
    <property type="project" value="UniProtKB-KW"/>
</dbReference>
<dbReference type="PANTHER" id="PTHR36427">
    <property type="entry name" value="54S RIBOSOMAL PROTEIN L1, MITOCHONDRIAL"/>
    <property type="match status" value="1"/>
</dbReference>
<dbReference type="Gene3D" id="3.30.190.20">
    <property type="match status" value="1"/>
</dbReference>
<comment type="function">
    <text evidence="9">Protein L1 is also a translational repressor protein, it controls the translation of the L11 operon by binding to its mRNA.</text>
</comment>
<organism evidence="10 11">
    <name type="scientific">Candidatus Buchananbacteria bacterium RBG_13_39_9</name>
    <dbReference type="NCBI Taxonomy" id="1797531"/>
    <lineage>
        <taxon>Bacteria</taxon>
        <taxon>Candidatus Buchananiibacteriota</taxon>
    </lineage>
</organism>
<comment type="similarity">
    <text evidence="1 9">Belongs to the universal ribosomal protein uL1 family.</text>
</comment>
<accession>A0A1G1XPT0</accession>
<sequence>MKRKPKAALHSKRYFELLQKIDKTKAYPLEEAIKLVKDTSSTKFNSTIDLAIRTGIDPAKTEQQIRSTVLLPHGTGKKIRITVIAPPDKQKEAKEAGATKVGGEELIEEIAKKQKIDFDVLITVPEMMKEMAKVAKILGPKGLMPNPKTETVTPNIKKTVEDLMKGKITFRNDDFGNIHLAIGKSSFSEEQLIENFRTFLDLLKKMKPQTVKGDFIKKISISATMGPSIKVQF</sequence>
<dbReference type="SUPFAM" id="SSF56808">
    <property type="entry name" value="Ribosomal protein L1"/>
    <property type="match status" value="1"/>
</dbReference>
<keyword evidence="2 9" id="KW-0678">Repressor</keyword>
<dbReference type="GO" id="GO:0006417">
    <property type="term" value="P:regulation of translation"/>
    <property type="evidence" value="ECO:0007669"/>
    <property type="project" value="UniProtKB-KW"/>
</dbReference>
<evidence type="ECO:0000256" key="5">
    <source>
        <dbReference type="ARBA" id="ARBA00022884"/>
    </source>
</evidence>
<evidence type="ECO:0000256" key="2">
    <source>
        <dbReference type="ARBA" id="ARBA00022491"/>
    </source>
</evidence>
<dbReference type="PIRSF" id="PIRSF002155">
    <property type="entry name" value="Ribosomal_L1"/>
    <property type="match status" value="1"/>
</dbReference>
<dbReference type="AlphaFoldDB" id="A0A1G1XPT0"/>
<evidence type="ECO:0000256" key="4">
    <source>
        <dbReference type="ARBA" id="ARBA00022845"/>
    </source>
</evidence>
<dbReference type="GO" id="GO:0015934">
    <property type="term" value="C:large ribosomal subunit"/>
    <property type="evidence" value="ECO:0007669"/>
    <property type="project" value="InterPro"/>
</dbReference>
<gene>
    <name evidence="9" type="primary">rplA</name>
    <name evidence="10" type="ORF">A2Y67_03160</name>
</gene>
<dbReference type="InterPro" id="IPR023674">
    <property type="entry name" value="Ribosomal_uL1-like"/>
</dbReference>